<keyword evidence="3 7" id="KW-0812">Transmembrane</keyword>
<evidence type="ECO:0000256" key="2">
    <source>
        <dbReference type="ARBA" id="ARBA00006528"/>
    </source>
</evidence>
<evidence type="ECO:0000256" key="7">
    <source>
        <dbReference type="SAM" id="Phobius"/>
    </source>
</evidence>
<evidence type="ECO:0000256" key="8">
    <source>
        <dbReference type="SAM" id="SignalP"/>
    </source>
</evidence>
<keyword evidence="6 7" id="KW-0472">Membrane</keyword>
<feature type="transmembrane region" description="Helical" evidence="7">
    <location>
        <begin position="372"/>
        <end position="390"/>
    </location>
</feature>
<comment type="subcellular location">
    <subcellularLocation>
        <location evidence="1">Membrane</location>
        <topology evidence="1">Multi-pass membrane protein</topology>
    </subcellularLocation>
</comment>
<dbReference type="InterPro" id="IPR004710">
    <property type="entry name" value="Bilac:Na_transpt"/>
</dbReference>
<comment type="caution">
    <text evidence="9">The sequence shown here is derived from an EMBL/GenBank/DDBJ whole genome shotgun (WGS) entry which is preliminary data.</text>
</comment>
<gene>
    <name evidence="9" type="ORF">NP493_148g01042</name>
</gene>
<keyword evidence="4" id="KW-0813">Transport</keyword>
<feature type="transmembrane region" description="Helical" evidence="7">
    <location>
        <begin position="180"/>
        <end position="201"/>
    </location>
</feature>
<dbReference type="AlphaFoldDB" id="A0AAD9P4E0"/>
<comment type="similarity">
    <text evidence="2">Belongs to the bile acid:sodium symporter (BASS) (TC 2.A.28) family.</text>
</comment>
<dbReference type="GO" id="GO:0015293">
    <property type="term" value="F:symporter activity"/>
    <property type="evidence" value="ECO:0007669"/>
    <property type="project" value="UniProtKB-KW"/>
</dbReference>
<dbReference type="EMBL" id="JAODUO010000148">
    <property type="protein sequence ID" value="KAK2187964.1"/>
    <property type="molecule type" value="Genomic_DNA"/>
</dbReference>
<protein>
    <submittedName>
        <fullName evidence="9">Uncharacterized protein</fullName>
    </submittedName>
</protein>
<dbReference type="Gene3D" id="1.20.1530.20">
    <property type="match status" value="1"/>
</dbReference>
<keyword evidence="4" id="KW-0769">Symport</keyword>
<evidence type="ECO:0000256" key="6">
    <source>
        <dbReference type="ARBA" id="ARBA00023136"/>
    </source>
</evidence>
<evidence type="ECO:0000256" key="4">
    <source>
        <dbReference type="ARBA" id="ARBA00022847"/>
    </source>
</evidence>
<organism evidence="9 10">
    <name type="scientific">Ridgeia piscesae</name>
    <name type="common">Tubeworm</name>
    <dbReference type="NCBI Taxonomy" id="27915"/>
    <lineage>
        <taxon>Eukaryota</taxon>
        <taxon>Metazoa</taxon>
        <taxon>Spiralia</taxon>
        <taxon>Lophotrochozoa</taxon>
        <taxon>Annelida</taxon>
        <taxon>Polychaeta</taxon>
        <taxon>Sedentaria</taxon>
        <taxon>Canalipalpata</taxon>
        <taxon>Sabellida</taxon>
        <taxon>Siboglinidae</taxon>
        <taxon>Ridgeia</taxon>
    </lineage>
</organism>
<sequence length="474" mass="51553">MAGCRLLTVLVTACLLCNVSAVYETTGVGPLVEFLPAKIDGLVLGRMATIDVETTRRLTGSRRLKCVVANPDIVELVHGGSVTVCAGLPTNATRPHLTVRGLRMGRTFIDCLIDNGVRGHDNATTWMPMSGKHIMIAVVREPHVLDKFLSALILVIVVCVNVSMGCAIDLKVVKEVLRRPVAPAIGFLSQFLVMPLVAYSMVRLFGFTHDIALGYFSIGCAPGGGHSNIYTFLFNGDVSLSVTMTFVSNIASLGMMPLWLLTVGQNLLDEDSGVIIPFKRIAFSLLIIIIPLIFGIFIGRFKPRAAAVILKLLRPFFLCVICIFFPIALYINADVLRMFTVVYVLAGCCLPYIGFIFGAALSTVFRQSRARIITIALETGIQNIGVPILIMQESLPHPEAEIAMIGPLAVAIATPLPLWLGLVVQEVRRRCCRGPPEVTSVDDTKEVSKLKETEVDEKDIEASDDLLAKTTTKE</sequence>
<dbReference type="PANTHER" id="PTHR10361:SF28">
    <property type="entry name" value="P3 PROTEIN-RELATED"/>
    <property type="match status" value="1"/>
</dbReference>
<dbReference type="Pfam" id="PF01758">
    <property type="entry name" value="SBF"/>
    <property type="match status" value="1"/>
</dbReference>
<feature type="transmembrane region" description="Helical" evidence="7">
    <location>
        <begin position="240"/>
        <end position="261"/>
    </location>
</feature>
<feature type="signal peptide" evidence="8">
    <location>
        <begin position="1"/>
        <end position="21"/>
    </location>
</feature>
<reference evidence="9" key="1">
    <citation type="journal article" date="2023" name="Mol. Biol. Evol.">
        <title>Third-Generation Sequencing Reveals the Adaptive Role of the Epigenome in Three Deep-Sea Polychaetes.</title>
        <authorList>
            <person name="Perez M."/>
            <person name="Aroh O."/>
            <person name="Sun Y."/>
            <person name="Lan Y."/>
            <person name="Juniper S.K."/>
            <person name="Young C.R."/>
            <person name="Angers B."/>
            <person name="Qian P.Y."/>
        </authorList>
    </citation>
    <scope>NUCLEOTIDE SEQUENCE</scope>
    <source>
        <strain evidence="9">R07B-5</strain>
    </source>
</reference>
<dbReference type="InterPro" id="IPR002657">
    <property type="entry name" value="BilAc:Na_symport/Acr3"/>
</dbReference>
<accession>A0AAD9P4E0</accession>
<feature type="transmembrane region" description="Helical" evidence="7">
    <location>
        <begin position="281"/>
        <end position="300"/>
    </location>
</feature>
<dbReference type="Proteomes" id="UP001209878">
    <property type="component" value="Unassembled WGS sequence"/>
</dbReference>
<dbReference type="InterPro" id="IPR038770">
    <property type="entry name" value="Na+/solute_symporter_sf"/>
</dbReference>
<evidence type="ECO:0000313" key="10">
    <source>
        <dbReference type="Proteomes" id="UP001209878"/>
    </source>
</evidence>
<keyword evidence="10" id="KW-1185">Reference proteome</keyword>
<name>A0AAD9P4E0_RIDPI</name>
<evidence type="ECO:0000256" key="1">
    <source>
        <dbReference type="ARBA" id="ARBA00004141"/>
    </source>
</evidence>
<keyword evidence="8" id="KW-0732">Signal</keyword>
<evidence type="ECO:0000256" key="3">
    <source>
        <dbReference type="ARBA" id="ARBA00022692"/>
    </source>
</evidence>
<evidence type="ECO:0000313" key="9">
    <source>
        <dbReference type="EMBL" id="KAK2187964.1"/>
    </source>
</evidence>
<feature type="transmembrane region" description="Helical" evidence="7">
    <location>
        <begin position="213"/>
        <end position="233"/>
    </location>
</feature>
<evidence type="ECO:0000256" key="5">
    <source>
        <dbReference type="ARBA" id="ARBA00022989"/>
    </source>
</evidence>
<feature type="transmembrane region" description="Helical" evidence="7">
    <location>
        <begin position="402"/>
        <end position="424"/>
    </location>
</feature>
<feature type="chain" id="PRO_5041905700" evidence="8">
    <location>
        <begin position="22"/>
        <end position="474"/>
    </location>
</feature>
<feature type="transmembrane region" description="Helical" evidence="7">
    <location>
        <begin position="148"/>
        <end position="168"/>
    </location>
</feature>
<feature type="transmembrane region" description="Helical" evidence="7">
    <location>
        <begin position="343"/>
        <end position="365"/>
    </location>
</feature>
<dbReference type="GO" id="GO:0016020">
    <property type="term" value="C:membrane"/>
    <property type="evidence" value="ECO:0007669"/>
    <property type="project" value="UniProtKB-SubCell"/>
</dbReference>
<dbReference type="PANTHER" id="PTHR10361">
    <property type="entry name" value="SODIUM-BILE ACID COTRANSPORTER"/>
    <property type="match status" value="1"/>
</dbReference>
<feature type="transmembrane region" description="Helical" evidence="7">
    <location>
        <begin position="312"/>
        <end position="331"/>
    </location>
</feature>
<keyword evidence="5 7" id="KW-1133">Transmembrane helix</keyword>
<proteinExistence type="inferred from homology"/>